<feature type="domain" description="Thioredoxin" evidence="8">
    <location>
        <begin position="70"/>
        <end position="284"/>
    </location>
</feature>
<keyword evidence="10" id="KW-1185">Reference proteome</keyword>
<keyword evidence="7" id="KW-0472">Membrane</keyword>
<name>A0A839QPJ5_9MICO</name>
<dbReference type="GO" id="GO:0016853">
    <property type="term" value="F:isomerase activity"/>
    <property type="evidence" value="ECO:0007669"/>
    <property type="project" value="UniProtKB-KW"/>
</dbReference>
<comment type="caution">
    <text evidence="9">The sequence shown here is derived from an EMBL/GenBank/DDBJ whole genome shotgun (WGS) entry which is preliminary data.</text>
</comment>
<evidence type="ECO:0000313" key="10">
    <source>
        <dbReference type="Proteomes" id="UP000568050"/>
    </source>
</evidence>
<evidence type="ECO:0000256" key="7">
    <source>
        <dbReference type="SAM" id="Phobius"/>
    </source>
</evidence>
<dbReference type="Gene3D" id="3.40.30.10">
    <property type="entry name" value="Glutaredoxin"/>
    <property type="match status" value="1"/>
</dbReference>
<keyword evidence="7" id="KW-1133">Transmembrane helix</keyword>
<dbReference type="AlphaFoldDB" id="A0A839QPJ5"/>
<evidence type="ECO:0000313" key="9">
    <source>
        <dbReference type="EMBL" id="MBB3022244.1"/>
    </source>
</evidence>
<keyword evidence="5" id="KW-0676">Redox-active center</keyword>
<keyword evidence="7" id="KW-0812">Transmembrane</keyword>
<evidence type="ECO:0000259" key="8">
    <source>
        <dbReference type="PROSITE" id="PS51352"/>
    </source>
</evidence>
<feature type="region of interest" description="Disordered" evidence="6">
    <location>
        <begin position="61"/>
        <end position="120"/>
    </location>
</feature>
<feature type="transmembrane region" description="Helical" evidence="7">
    <location>
        <begin position="37"/>
        <end position="57"/>
    </location>
</feature>
<dbReference type="PANTHER" id="PTHR13887">
    <property type="entry name" value="GLUTATHIONE S-TRANSFERASE KAPPA"/>
    <property type="match status" value="1"/>
</dbReference>
<dbReference type="PROSITE" id="PS51352">
    <property type="entry name" value="THIOREDOXIN_2"/>
    <property type="match status" value="1"/>
</dbReference>
<dbReference type="InterPro" id="IPR013766">
    <property type="entry name" value="Thioredoxin_domain"/>
</dbReference>
<keyword evidence="3" id="KW-0560">Oxidoreductase</keyword>
<dbReference type="Pfam" id="PF13462">
    <property type="entry name" value="Thioredoxin_4"/>
    <property type="match status" value="1"/>
</dbReference>
<sequence>MSTSTNPSSPQPEPLPSTAPDGADAPSQSRGRGRGRILIVVGIAAAVFAALVLVAQLTKNRSSESPTAASASANPAPTATAQAASDGGGEQQAPSASPAAGDDGPGLERNDPDDPMAIGDVDAPVTMIEFTDMRCPFCAQFDRDTLPEIQKKYVDSGQLRIEFHDVSFFGPESERAAMAARAAGRQGKYVEYITAVYAAAPARGHPELPDDELVDFAREVGVEDIDRFKKDMKDPALAEEVRASTQQAQMAGVTSVPFFGIGMQGMAGAQPIENFEEFIDKALEDAGEKPAE</sequence>
<dbReference type="InterPro" id="IPR012336">
    <property type="entry name" value="Thioredoxin-like_fold"/>
</dbReference>
<dbReference type="GO" id="GO:0016491">
    <property type="term" value="F:oxidoreductase activity"/>
    <property type="evidence" value="ECO:0007669"/>
    <property type="project" value="UniProtKB-KW"/>
</dbReference>
<keyword evidence="9" id="KW-0413">Isomerase</keyword>
<proteinExistence type="inferred from homology"/>
<dbReference type="RefSeq" id="WP_343064030.1">
    <property type="nucleotide sequence ID" value="NZ_CBCSFZ010000005.1"/>
</dbReference>
<evidence type="ECO:0000256" key="6">
    <source>
        <dbReference type="SAM" id="MobiDB-lite"/>
    </source>
</evidence>
<protein>
    <submittedName>
        <fullName evidence="9">Protein-disulfide isomerase</fullName>
    </submittedName>
</protein>
<comment type="similarity">
    <text evidence="1">Belongs to the thioredoxin family. DsbA subfamily.</text>
</comment>
<keyword evidence="4" id="KW-1015">Disulfide bond</keyword>
<dbReference type="InterPro" id="IPR036249">
    <property type="entry name" value="Thioredoxin-like_sf"/>
</dbReference>
<accession>A0A839QPJ5</accession>
<reference evidence="9 10" key="1">
    <citation type="submission" date="2020-08" db="EMBL/GenBank/DDBJ databases">
        <title>Sequencing the genomes of 1000 actinobacteria strains.</title>
        <authorList>
            <person name="Klenk H.-P."/>
        </authorList>
    </citation>
    <scope>NUCLEOTIDE SEQUENCE [LARGE SCALE GENOMIC DNA]</scope>
    <source>
        <strain evidence="9 10">DSM 23040</strain>
    </source>
</reference>
<organism evidence="9 10">
    <name type="scientific">Helcobacillus massiliensis</name>
    <dbReference type="NCBI Taxonomy" id="521392"/>
    <lineage>
        <taxon>Bacteria</taxon>
        <taxon>Bacillati</taxon>
        <taxon>Actinomycetota</taxon>
        <taxon>Actinomycetes</taxon>
        <taxon>Micrococcales</taxon>
        <taxon>Dermabacteraceae</taxon>
        <taxon>Helcobacillus</taxon>
    </lineage>
</organism>
<gene>
    <name evidence="9" type="ORF">FHX50_000492</name>
</gene>
<dbReference type="SUPFAM" id="SSF52833">
    <property type="entry name" value="Thioredoxin-like"/>
    <property type="match status" value="1"/>
</dbReference>
<evidence type="ECO:0000256" key="3">
    <source>
        <dbReference type="ARBA" id="ARBA00023002"/>
    </source>
</evidence>
<evidence type="ECO:0000256" key="5">
    <source>
        <dbReference type="ARBA" id="ARBA00023284"/>
    </source>
</evidence>
<evidence type="ECO:0000256" key="2">
    <source>
        <dbReference type="ARBA" id="ARBA00022729"/>
    </source>
</evidence>
<feature type="compositionally biased region" description="Low complexity" evidence="6">
    <location>
        <begin position="63"/>
        <end position="85"/>
    </location>
</feature>
<evidence type="ECO:0000256" key="4">
    <source>
        <dbReference type="ARBA" id="ARBA00023157"/>
    </source>
</evidence>
<feature type="region of interest" description="Disordered" evidence="6">
    <location>
        <begin position="1"/>
        <end position="32"/>
    </location>
</feature>
<keyword evidence="2" id="KW-0732">Signal</keyword>
<dbReference type="PANTHER" id="PTHR13887:SF14">
    <property type="entry name" value="DISULFIDE BOND FORMATION PROTEIN D"/>
    <property type="match status" value="1"/>
</dbReference>
<dbReference type="EMBL" id="JACHWP010000001">
    <property type="protein sequence ID" value="MBB3022244.1"/>
    <property type="molecule type" value="Genomic_DNA"/>
</dbReference>
<dbReference type="Proteomes" id="UP000568050">
    <property type="component" value="Unassembled WGS sequence"/>
</dbReference>
<evidence type="ECO:0000256" key="1">
    <source>
        <dbReference type="ARBA" id="ARBA00005791"/>
    </source>
</evidence>